<organism evidence="1">
    <name type="scientific">Rhizopus microsporus var. microsporus</name>
    <dbReference type="NCBI Taxonomy" id="86635"/>
    <lineage>
        <taxon>Eukaryota</taxon>
        <taxon>Fungi</taxon>
        <taxon>Fungi incertae sedis</taxon>
        <taxon>Mucoromycota</taxon>
        <taxon>Mucoromycotina</taxon>
        <taxon>Mucoromycetes</taxon>
        <taxon>Mucorales</taxon>
        <taxon>Mucorineae</taxon>
        <taxon>Rhizopodaceae</taxon>
        <taxon>Rhizopus</taxon>
    </lineage>
</organism>
<dbReference type="OrthoDB" id="2282221at2759"/>
<reference evidence="1" key="1">
    <citation type="journal article" date="2016" name="Proc. Natl. Acad. Sci. U.S.A.">
        <title>Lipid metabolic changes in an early divergent fungus govern the establishment of a mutualistic symbiosis with endobacteria.</title>
        <authorList>
            <person name="Lastovetsky O.A."/>
            <person name="Gaspar M.L."/>
            <person name="Mondo S.J."/>
            <person name="LaButti K.M."/>
            <person name="Sandor L."/>
            <person name="Grigoriev I.V."/>
            <person name="Henry S.A."/>
            <person name="Pawlowska T.E."/>
        </authorList>
    </citation>
    <scope>NUCLEOTIDE SEQUENCE [LARGE SCALE GENOMIC DNA]</scope>
    <source>
        <strain evidence="1">ATCC 52814</strain>
    </source>
</reference>
<dbReference type="VEuPathDB" id="FungiDB:BCV72DRAFT_335841"/>
<dbReference type="AlphaFoldDB" id="A0A1X0R3D3"/>
<dbReference type="Proteomes" id="UP000242414">
    <property type="component" value="Unassembled WGS sequence"/>
</dbReference>
<name>A0A1X0R3D3_RHIZD</name>
<sequence length="178" mass="19761">MQFNLNTISAALNCTERLHEEVKPIQLAQTNTATVFSSPPTESLLKELTNDFRFTPSLLHAGAFVVANDEVLVLLACKVYGGFKSADIHNDNPMKSTPSFCEKIFVEIYEEFDGVEIKKMLKIGAKYMDILVTMSTGLTTENIERFKETMAQGAEYCPPQDLNALCQLVSGFGDLSTY</sequence>
<dbReference type="EMBL" id="KV921921">
    <property type="protein sequence ID" value="ORE06545.1"/>
    <property type="molecule type" value="Genomic_DNA"/>
</dbReference>
<protein>
    <submittedName>
        <fullName evidence="1">Uncharacterized protein</fullName>
    </submittedName>
</protein>
<gene>
    <name evidence="1" type="ORF">BCV72DRAFT_335841</name>
</gene>
<proteinExistence type="predicted"/>
<evidence type="ECO:0000313" key="1">
    <source>
        <dbReference type="EMBL" id="ORE06545.1"/>
    </source>
</evidence>
<accession>A0A1X0R3D3</accession>